<dbReference type="AlphaFoldDB" id="A0A1H9Q7T2"/>
<evidence type="ECO:0000256" key="3">
    <source>
        <dbReference type="ARBA" id="ARBA00022475"/>
    </source>
</evidence>
<keyword evidence="2" id="KW-0813">Transport</keyword>
<feature type="transmembrane region" description="Helical" evidence="9">
    <location>
        <begin position="33"/>
        <end position="62"/>
    </location>
</feature>
<dbReference type="InterPro" id="IPR003593">
    <property type="entry name" value="AAA+_ATPase"/>
</dbReference>
<keyword evidence="6" id="KW-0067">ATP-binding</keyword>
<dbReference type="GO" id="GO:0016887">
    <property type="term" value="F:ATP hydrolysis activity"/>
    <property type="evidence" value="ECO:0007669"/>
    <property type="project" value="InterPro"/>
</dbReference>
<evidence type="ECO:0000256" key="9">
    <source>
        <dbReference type="SAM" id="Phobius"/>
    </source>
</evidence>
<evidence type="ECO:0000256" key="5">
    <source>
        <dbReference type="ARBA" id="ARBA00022741"/>
    </source>
</evidence>
<keyword evidence="5" id="KW-0547">Nucleotide-binding</keyword>
<dbReference type="SMART" id="SM00382">
    <property type="entry name" value="AAA"/>
    <property type="match status" value="1"/>
</dbReference>
<feature type="transmembrane region" description="Helical" evidence="9">
    <location>
        <begin position="201"/>
        <end position="218"/>
    </location>
</feature>
<reference evidence="12 13" key="1">
    <citation type="submission" date="2016-10" db="EMBL/GenBank/DDBJ databases">
        <authorList>
            <person name="de Groot N.N."/>
        </authorList>
    </citation>
    <scope>NUCLEOTIDE SEQUENCE [LARGE SCALE GENOMIC DNA]</scope>
    <source>
        <strain evidence="12 13">AR40</strain>
    </source>
</reference>
<evidence type="ECO:0000256" key="4">
    <source>
        <dbReference type="ARBA" id="ARBA00022692"/>
    </source>
</evidence>
<evidence type="ECO:0000259" key="11">
    <source>
        <dbReference type="PROSITE" id="PS50929"/>
    </source>
</evidence>
<dbReference type="Pfam" id="PF00664">
    <property type="entry name" value="ABC_membrane"/>
    <property type="match status" value="1"/>
</dbReference>
<dbReference type="PANTHER" id="PTHR24221">
    <property type="entry name" value="ATP-BINDING CASSETTE SUB-FAMILY B"/>
    <property type="match status" value="1"/>
</dbReference>
<keyword evidence="3" id="KW-1003">Cell membrane</keyword>
<evidence type="ECO:0000259" key="10">
    <source>
        <dbReference type="PROSITE" id="PS50893"/>
    </source>
</evidence>
<feature type="transmembrane region" description="Helical" evidence="9">
    <location>
        <begin position="168"/>
        <end position="195"/>
    </location>
</feature>
<dbReference type="GO" id="GO:0140359">
    <property type="term" value="F:ABC-type transporter activity"/>
    <property type="evidence" value="ECO:0007669"/>
    <property type="project" value="InterPro"/>
</dbReference>
<accession>A0A1H9Q7T2</accession>
<dbReference type="Pfam" id="PF00005">
    <property type="entry name" value="ABC_tran"/>
    <property type="match status" value="1"/>
</dbReference>
<comment type="subcellular location">
    <subcellularLocation>
        <location evidence="1">Cell membrane</location>
        <topology evidence="1">Multi-pass membrane protein</topology>
    </subcellularLocation>
</comment>
<keyword evidence="7 9" id="KW-1133">Transmembrane helix</keyword>
<gene>
    <name evidence="12" type="ORF">SAMN04487884_10756</name>
</gene>
<dbReference type="EMBL" id="FOGJ01000007">
    <property type="protein sequence ID" value="SER56215.1"/>
    <property type="molecule type" value="Genomic_DNA"/>
</dbReference>
<feature type="transmembrane region" description="Helical" evidence="9">
    <location>
        <begin position="286"/>
        <end position="306"/>
    </location>
</feature>
<evidence type="ECO:0000256" key="7">
    <source>
        <dbReference type="ARBA" id="ARBA00022989"/>
    </source>
</evidence>
<dbReference type="SUPFAM" id="SSF52540">
    <property type="entry name" value="P-loop containing nucleoside triphosphate hydrolases"/>
    <property type="match status" value="1"/>
</dbReference>
<dbReference type="SUPFAM" id="SSF90123">
    <property type="entry name" value="ABC transporter transmembrane region"/>
    <property type="match status" value="1"/>
</dbReference>
<dbReference type="PROSITE" id="PS50893">
    <property type="entry name" value="ABC_TRANSPORTER_2"/>
    <property type="match status" value="1"/>
</dbReference>
<evidence type="ECO:0000256" key="2">
    <source>
        <dbReference type="ARBA" id="ARBA00022448"/>
    </source>
</evidence>
<dbReference type="GO" id="GO:0034040">
    <property type="term" value="F:ATPase-coupled lipid transmembrane transporter activity"/>
    <property type="evidence" value="ECO:0007669"/>
    <property type="project" value="TreeGrafter"/>
</dbReference>
<keyword evidence="4 9" id="KW-0812">Transmembrane</keyword>
<feature type="domain" description="ABC transmembrane type-1" evidence="11">
    <location>
        <begin position="34"/>
        <end position="342"/>
    </location>
</feature>
<dbReference type="FunFam" id="3.40.50.300:FF:000854">
    <property type="entry name" value="Multidrug ABC transporter ATP-binding protein"/>
    <property type="match status" value="1"/>
</dbReference>
<name>A0A1H9Q7T2_BUTFI</name>
<dbReference type="InterPro" id="IPR017871">
    <property type="entry name" value="ABC_transporter-like_CS"/>
</dbReference>
<evidence type="ECO:0000256" key="1">
    <source>
        <dbReference type="ARBA" id="ARBA00004651"/>
    </source>
</evidence>
<feature type="domain" description="ABC transporter" evidence="10">
    <location>
        <begin position="383"/>
        <end position="607"/>
    </location>
</feature>
<dbReference type="InterPro" id="IPR036640">
    <property type="entry name" value="ABC1_TM_sf"/>
</dbReference>
<dbReference type="GO" id="GO:0005886">
    <property type="term" value="C:plasma membrane"/>
    <property type="evidence" value="ECO:0007669"/>
    <property type="project" value="UniProtKB-SubCell"/>
</dbReference>
<dbReference type="RefSeq" id="WP_074755249.1">
    <property type="nucleotide sequence ID" value="NZ_FOGJ01000007.1"/>
</dbReference>
<evidence type="ECO:0000313" key="12">
    <source>
        <dbReference type="EMBL" id="SER56215.1"/>
    </source>
</evidence>
<dbReference type="InterPro" id="IPR027417">
    <property type="entry name" value="P-loop_NTPase"/>
</dbReference>
<dbReference type="PANTHER" id="PTHR24221:SF632">
    <property type="entry name" value="ATP-DEPENDENT LIPID A-CORE FLIPPASE"/>
    <property type="match status" value="1"/>
</dbReference>
<organism evidence="12 13">
    <name type="scientific">Butyrivibrio fibrisolvens</name>
    <dbReference type="NCBI Taxonomy" id="831"/>
    <lineage>
        <taxon>Bacteria</taxon>
        <taxon>Bacillati</taxon>
        <taxon>Bacillota</taxon>
        <taxon>Clostridia</taxon>
        <taxon>Lachnospirales</taxon>
        <taxon>Lachnospiraceae</taxon>
        <taxon>Butyrivibrio</taxon>
    </lineage>
</organism>
<dbReference type="InterPro" id="IPR003439">
    <property type="entry name" value="ABC_transporter-like_ATP-bd"/>
</dbReference>
<dbReference type="Gene3D" id="3.40.50.300">
    <property type="entry name" value="P-loop containing nucleotide triphosphate hydrolases"/>
    <property type="match status" value="1"/>
</dbReference>
<sequence length="609" mass="68867">MAQNNNEKETITEKLSLFHKIRYIFDRRQKKQFALLGVMILIGGLFETLGVSMMVPVVTAIMDPDTLHKVLDAAGQKIPFINSLLSIFGLDSDKKLIIFLLLSLITIFVIKNIYLLLLSAKQNSFVAYGRNEMISRVMREFLNRPYEYYLGADIPTVFRITDSDIPNLFHMIMAILSLSTELVVSVFLAIVLVFVNWQMTLFIVSIFLVITIFNTKIIKPRMEGYGSENQKVQSRIAKWRLQAIYGLKDVKVLHREDFFIRNYYESGLDGARLTKNYSIFNSLPRYLIESIFMVAVLGFITVYIALGGDVTVLIPQLTAFALAAFRIMPSANRINTYIAEIAYEQPSLNYIYDNLTESMKADSEMRAIAEKISGPALKLENEIKLKNITFHYPDSDKNIFSDAQMVIPKGKSIGIMGSSGAGKSTIVDILLGLLHTQTGEILCDGRNIFSNYESWLSQIGYIPQSIYLIDESIRENIAFGIDADKIDDDRIWEVLKEAQLDGFIKTLPEGLDTKIGDRGVRLSGGQRQRIGIARALYHNPEILVFDEATSALDNETEAAVMEAVNSFHGKKTMVIIAHRLNTIEKCDIIYEVCNEKIVQTTLEGRHIIH</sequence>
<feature type="transmembrane region" description="Helical" evidence="9">
    <location>
        <begin position="96"/>
        <end position="117"/>
    </location>
</feature>
<dbReference type="OrthoDB" id="9770415at2"/>
<dbReference type="PROSITE" id="PS50929">
    <property type="entry name" value="ABC_TM1F"/>
    <property type="match status" value="1"/>
</dbReference>
<dbReference type="GO" id="GO:0005524">
    <property type="term" value="F:ATP binding"/>
    <property type="evidence" value="ECO:0007669"/>
    <property type="project" value="UniProtKB-KW"/>
</dbReference>
<proteinExistence type="predicted"/>
<keyword evidence="8 9" id="KW-0472">Membrane</keyword>
<evidence type="ECO:0000313" key="13">
    <source>
        <dbReference type="Proteomes" id="UP000182584"/>
    </source>
</evidence>
<evidence type="ECO:0000256" key="6">
    <source>
        <dbReference type="ARBA" id="ARBA00022840"/>
    </source>
</evidence>
<dbReference type="PROSITE" id="PS00211">
    <property type="entry name" value="ABC_TRANSPORTER_1"/>
    <property type="match status" value="1"/>
</dbReference>
<dbReference type="InterPro" id="IPR011527">
    <property type="entry name" value="ABC1_TM_dom"/>
</dbReference>
<protein>
    <submittedName>
        <fullName evidence="12">ABC-type bacteriocin/lantibiotic exporter, contains an N-terminal double-glycine peptidase domain</fullName>
    </submittedName>
</protein>
<dbReference type="Proteomes" id="UP000182584">
    <property type="component" value="Unassembled WGS sequence"/>
</dbReference>
<dbReference type="InterPro" id="IPR039421">
    <property type="entry name" value="Type_1_exporter"/>
</dbReference>
<evidence type="ECO:0000256" key="8">
    <source>
        <dbReference type="ARBA" id="ARBA00023136"/>
    </source>
</evidence>
<dbReference type="Gene3D" id="1.20.1560.10">
    <property type="entry name" value="ABC transporter type 1, transmembrane domain"/>
    <property type="match status" value="1"/>
</dbReference>